<keyword evidence="2" id="KW-0472">Membrane</keyword>
<dbReference type="EMBL" id="MFEO01000025">
    <property type="protein sequence ID" value="OGE89215.1"/>
    <property type="molecule type" value="Genomic_DNA"/>
</dbReference>
<evidence type="ECO:0000313" key="4">
    <source>
        <dbReference type="EMBL" id="OGE89215.1"/>
    </source>
</evidence>
<dbReference type="Proteomes" id="UP000178377">
    <property type="component" value="Unassembled WGS sequence"/>
</dbReference>
<evidence type="ECO:0000256" key="2">
    <source>
        <dbReference type="SAM" id="Phobius"/>
    </source>
</evidence>
<dbReference type="SUPFAM" id="SSF51261">
    <property type="entry name" value="Duplicated hybrid motif"/>
    <property type="match status" value="1"/>
</dbReference>
<dbReference type="InterPro" id="IPR011055">
    <property type="entry name" value="Dup_hybrid_motif"/>
</dbReference>
<name>A0A1F5PH48_9BACT</name>
<dbReference type="PANTHER" id="PTHR21666">
    <property type="entry name" value="PEPTIDASE-RELATED"/>
    <property type="match status" value="1"/>
</dbReference>
<dbReference type="CDD" id="cd12797">
    <property type="entry name" value="M23_peptidase"/>
    <property type="match status" value="1"/>
</dbReference>
<accession>A0A1F5PH48</accession>
<dbReference type="PANTHER" id="PTHR21666:SF270">
    <property type="entry name" value="MUREIN HYDROLASE ACTIVATOR ENVC"/>
    <property type="match status" value="1"/>
</dbReference>
<protein>
    <recommendedName>
        <fullName evidence="3">M23ase beta-sheet core domain-containing protein</fullName>
    </recommendedName>
</protein>
<feature type="domain" description="M23ase beta-sheet core" evidence="3">
    <location>
        <begin position="87"/>
        <end position="192"/>
    </location>
</feature>
<keyword evidence="2" id="KW-0812">Transmembrane</keyword>
<dbReference type="InterPro" id="IPR016047">
    <property type="entry name" value="M23ase_b-sheet_dom"/>
</dbReference>
<evidence type="ECO:0000313" key="5">
    <source>
        <dbReference type="Proteomes" id="UP000178377"/>
    </source>
</evidence>
<keyword evidence="2" id="KW-1133">Transmembrane helix</keyword>
<organism evidence="4 5">
    <name type="scientific">Candidatus Doudnabacteria bacterium RIFCSPHIGHO2_01_FULL_50_11</name>
    <dbReference type="NCBI Taxonomy" id="1817828"/>
    <lineage>
        <taxon>Bacteria</taxon>
        <taxon>Candidatus Doudnaibacteriota</taxon>
    </lineage>
</organism>
<feature type="transmembrane region" description="Helical" evidence="2">
    <location>
        <begin position="6"/>
        <end position="23"/>
    </location>
</feature>
<dbReference type="Gene3D" id="2.70.70.10">
    <property type="entry name" value="Glucose Permease (Domain IIA)"/>
    <property type="match status" value="1"/>
</dbReference>
<dbReference type="GO" id="GO:0004222">
    <property type="term" value="F:metalloendopeptidase activity"/>
    <property type="evidence" value="ECO:0007669"/>
    <property type="project" value="TreeGrafter"/>
</dbReference>
<evidence type="ECO:0000256" key="1">
    <source>
        <dbReference type="SAM" id="MobiDB-lite"/>
    </source>
</evidence>
<comment type="caution">
    <text evidence="4">The sequence shown here is derived from an EMBL/GenBank/DDBJ whole genome shotgun (WGS) entry which is preliminary data.</text>
</comment>
<dbReference type="Pfam" id="PF01551">
    <property type="entry name" value="Peptidase_M23"/>
    <property type="match status" value="1"/>
</dbReference>
<dbReference type="STRING" id="1817828.A2722_01450"/>
<gene>
    <name evidence="4" type="ORF">A2722_01450</name>
</gene>
<dbReference type="InterPro" id="IPR050570">
    <property type="entry name" value="Cell_wall_metabolism_enzyme"/>
</dbReference>
<sequence>MKTTPAIIIVILLAVLALGSLIWRMSRVVPVESPDDSVNPAPNPAPQPAPEISMPIADALTRMTKKPFGIKITPQTSPVQPERFAGYHTGADFETTLEEQTIDVAISAICTGTLLQARTASGYGGVAVQSCRIDDSDVTVVYGHVRLSSIAQKAGDTITVGQQFAVLGTGESVETDGERKHLHLGIHKGTAINIKGYVQTAAELSGWIDPLTILR</sequence>
<dbReference type="AlphaFoldDB" id="A0A1F5PH48"/>
<proteinExistence type="predicted"/>
<reference evidence="4 5" key="1">
    <citation type="journal article" date="2016" name="Nat. Commun.">
        <title>Thousands of microbial genomes shed light on interconnected biogeochemical processes in an aquifer system.</title>
        <authorList>
            <person name="Anantharaman K."/>
            <person name="Brown C.T."/>
            <person name="Hug L.A."/>
            <person name="Sharon I."/>
            <person name="Castelle C.J."/>
            <person name="Probst A.J."/>
            <person name="Thomas B.C."/>
            <person name="Singh A."/>
            <person name="Wilkins M.J."/>
            <person name="Karaoz U."/>
            <person name="Brodie E.L."/>
            <person name="Williams K.H."/>
            <person name="Hubbard S.S."/>
            <person name="Banfield J.F."/>
        </authorList>
    </citation>
    <scope>NUCLEOTIDE SEQUENCE [LARGE SCALE GENOMIC DNA]</scope>
</reference>
<evidence type="ECO:0000259" key="3">
    <source>
        <dbReference type="Pfam" id="PF01551"/>
    </source>
</evidence>
<feature type="region of interest" description="Disordered" evidence="1">
    <location>
        <begin position="33"/>
        <end position="52"/>
    </location>
</feature>